<gene>
    <name evidence="3" type="ORF">Ocin01_08748</name>
</gene>
<name>A0A1D2MY52_ORCCI</name>
<protein>
    <submittedName>
        <fullName evidence="3">Uncharacterized protein</fullName>
    </submittedName>
</protein>
<organism evidence="3 4">
    <name type="scientific">Orchesella cincta</name>
    <name type="common">Springtail</name>
    <name type="synonym">Podura cincta</name>
    <dbReference type="NCBI Taxonomy" id="48709"/>
    <lineage>
        <taxon>Eukaryota</taxon>
        <taxon>Metazoa</taxon>
        <taxon>Ecdysozoa</taxon>
        <taxon>Arthropoda</taxon>
        <taxon>Hexapoda</taxon>
        <taxon>Collembola</taxon>
        <taxon>Entomobryomorpha</taxon>
        <taxon>Entomobryoidea</taxon>
        <taxon>Orchesellidae</taxon>
        <taxon>Orchesellinae</taxon>
        <taxon>Orchesella</taxon>
    </lineage>
</organism>
<feature type="region of interest" description="Disordered" evidence="1">
    <location>
        <begin position="45"/>
        <end position="95"/>
    </location>
</feature>
<dbReference type="AlphaFoldDB" id="A0A1D2MY52"/>
<keyword evidence="4" id="KW-1185">Reference proteome</keyword>
<sequence length="95" mass="10327">MKGFTFVLFTVCVVAAVCAYPSPPSEENDSHFDVEVPVSFHRLRRSPSPQHGFGHHGVLRGNSGGNERGVNRNGAYPGYSYNHHGGNAFNRGQQG</sequence>
<dbReference type="EMBL" id="LJIJ01000394">
    <property type="protein sequence ID" value="ODM97930.1"/>
    <property type="molecule type" value="Genomic_DNA"/>
</dbReference>
<dbReference type="Proteomes" id="UP000094527">
    <property type="component" value="Unassembled WGS sequence"/>
</dbReference>
<feature type="chain" id="PRO_5008904720" evidence="2">
    <location>
        <begin position="20"/>
        <end position="95"/>
    </location>
</feature>
<feature type="signal peptide" evidence="2">
    <location>
        <begin position="1"/>
        <end position="19"/>
    </location>
</feature>
<keyword evidence="2" id="KW-0732">Signal</keyword>
<evidence type="ECO:0000313" key="4">
    <source>
        <dbReference type="Proteomes" id="UP000094527"/>
    </source>
</evidence>
<evidence type="ECO:0000313" key="3">
    <source>
        <dbReference type="EMBL" id="ODM97930.1"/>
    </source>
</evidence>
<evidence type="ECO:0000256" key="1">
    <source>
        <dbReference type="SAM" id="MobiDB-lite"/>
    </source>
</evidence>
<proteinExistence type="predicted"/>
<accession>A0A1D2MY52</accession>
<reference evidence="3 4" key="1">
    <citation type="journal article" date="2016" name="Genome Biol. Evol.">
        <title>Gene Family Evolution Reflects Adaptation to Soil Environmental Stressors in the Genome of the Collembolan Orchesella cincta.</title>
        <authorList>
            <person name="Faddeeva-Vakhrusheva A."/>
            <person name="Derks M.F."/>
            <person name="Anvar S.Y."/>
            <person name="Agamennone V."/>
            <person name="Suring W."/>
            <person name="Smit S."/>
            <person name="van Straalen N.M."/>
            <person name="Roelofs D."/>
        </authorList>
    </citation>
    <scope>NUCLEOTIDE SEQUENCE [LARGE SCALE GENOMIC DNA]</scope>
    <source>
        <tissue evidence="3">Mixed pool</tissue>
    </source>
</reference>
<evidence type="ECO:0000256" key="2">
    <source>
        <dbReference type="SAM" id="SignalP"/>
    </source>
</evidence>
<comment type="caution">
    <text evidence="3">The sequence shown here is derived from an EMBL/GenBank/DDBJ whole genome shotgun (WGS) entry which is preliminary data.</text>
</comment>